<dbReference type="Gene3D" id="1.25.40.10">
    <property type="entry name" value="Tetratricopeptide repeat domain"/>
    <property type="match status" value="1"/>
</dbReference>
<dbReference type="STRING" id="105984.A0A427Y0Y2"/>
<evidence type="ECO:0000256" key="1">
    <source>
        <dbReference type="ARBA" id="ARBA00004184"/>
    </source>
</evidence>
<feature type="compositionally biased region" description="Low complexity" evidence="5">
    <location>
        <begin position="533"/>
        <end position="543"/>
    </location>
</feature>
<evidence type="ECO:0000313" key="7">
    <source>
        <dbReference type="EMBL" id="RSH84693.1"/>
    </source>
</evidence>
<name>A0A427Y0Y2_9TREE</name>
<evidence type="ECO:0000256" key="3">
    <source>
        <dbReference type="ARBA" id="ARBA00038201"/>
    </source>
</evidence>
<dbReference type="EMBL" id="RSCE01000003">
    <property type="protein sequence ID" value="RSH84693.1"/>
    <property type="molecule type" value="Genomic_DNA"/>
</dbReference>
<dbReference type="GO" id="GO:0006886">
    <property type="term" value="P:intracellular protein transport"/>
    <property type="evidence" value="ECO:0007669"/>
    <property type="project" value="UniProtKB-UniRule"/>
</dbReference>
<keyword evidence="8" id="KW-1185">Reference proteome</keyword>
<dbReference type="PROSITE" id="PS50219">
    <property type="entry name" value="CNH"/>
    <property type="match status" value="1"/>
</dbReference>
<evidence type="ECO:0000256" key="2">
    <source>
        <dbReference type="ARBA" id="ARBA00023136"/>
    </source>
</evidence>
<dbReference type="GeneID" id="39590760"/>
<dbReference type="InterPro" id="IPR011990">
    <property type="entry name" value="TPR-like_helical_dom_sf"/>
</dbReference>
<dbReference type="SUPFAM" id="SSF48452">
    <property type="entry name" value="TPR-like"/>
    <property type="match status" value="1"/>
</dbReference>
<dbReference type="RefSeq" id="XP_028478141.1">
    <property type="nucleotide sequence ID" value="XM_028621689.1"/>
</dbReference>
<feature type="region of interest" description="Disordered" evidence="5">
    <location>
        <begin position="533"/>
        <end position="561"/>
    </location>
</feature>
<protein>
    <submittedName>
        <fullName evidence="7">Vacuolar morphoproteinsis protein 6</fullName>
    </submittedName>
</protein>
<evidence type="ECO:0000313" key="8">
    <source>
        <dbReference type="Proteomes" id="UP000279236"/>
    </source>
</evidence>
<feature type="domain" description="CNH" evidence="6">
    <location>
        <begin position="15"/>
        <end position="363"/>
    </location>
</feature>
<dbReference type="Proteomes" id="UP000279236">
    <property type="component" value="Unassembled WGS sequence"/>
</dbReference>
<dbReference type="AlphaFoldDB" id="A0A427Y0Y2"/>
<dbReference type="Pfam" id="PF10366">
    <property type="entry name" value="Vps39_1"/>
    <property type="match status" value="1"/>
</dbReference>
<sequence>MTGSHTLAPLLPGVRARITALHQADGRLYAGCVDGSVRVYALDTSAQSIEGRQDEHAPPELLETYQFGRREIHQIGVLSESKQLVILSDSVVTLYNLTNPTAKGSSTVLSQARTAHAFAITTYFAPASPAEDGVPKEGPAPSGSSSPTKVARDLLVVGCRKKVCVYGAGRVLGELWELALPHSPRVVIFPAPVYADLPGAVHLLYSPQASVILNIRGGAPGQRLATTDLPATGYPSTRAGTAVTAPAPEAGGFSALTGFGGLLKAAVIPVGTRTVGGEVLLVREDLGVFFSSEGNFTRTESLQWPAAPEAMAFANPYIYSVVPGTTSTPPMPTVQVHLAPTLARHQTMSFPAPSAGGLTVSALSVSGGGKNSRVLVVSTPTDRTLAAEGSTIWELVGSDVGEQVDELVRQGRVTDAIGLVEAVGDAELAPAQRLPHLRVLHALTQFARGDYKAALEAFVVHNVHPAKVVALYPQETISGTLAVPRDQWMTLFGAVEGARLEPLLSEDSGPKTLSPPLVVPTLARKKSTETIVSSLSSGAAPAPTGSPPPEQPTSPLLAQAPDAPFPRAAIDELIYYLSDRRQKIAGAIPNVTLPSEAGLPALSSLPAADVYALFNGPITELNPEQLLRTAQVVYTSLLKVYLIVRPSLVGSLCRIENWCDVTEVEPLLREKHRFDDLRDLYMQKQMHDKALNMLTEQAKQEDDPLDRYPPTIRYLQKLGPAHLQLIFSSSNWIFKEDPQRALQIFTADEPEVDALPRADVVSFLEKEHPDSAVAYLEHVIDLGEDGPDFHDKLAELYLARVRSKKDIEKDAALTQLLKFLNTSTQFRAYRLLSKLGPDEVFEARAVLLGRMGNHDEALKIYVYKLKDFAAAEAYCAKVYSKNPDPHGIFLHLLQLYLRPAPPNEPLVTAALGLVSRHASHLDAPSVLDLMPPLVPVGDLHDFFISALGKQRAKRNEHRIVRGLLAARKGQTDRLLVGLEVKRVRVTDQRICPQCQKRLGTSAIAVHAPKGEVTHLHCKDLFSNRLAQARA</sequence>
<accession>A0A427Y0Y2</accession>
<dbReference type="GO" id="GO:0012505">
    <property type="term" value="C:endomembrane system"/>
    <property type="evidence" value="ECO:0007669"/>
    <property type="project" value="UniProtKB-SubCell"/>
</dbReference>
<comment type="subcellular location">
    <subcellularLocation>
        <location evidence="1">Endomembrane system</location>
        <topology evidence="1">Peripheral membrane protein</topology>
    </subcellularLocation>
</comment>
<dbReference type="InterPro" id="IPR032914">
    <property type="entry name" value="Vam6/VPS39/TRAP1"/>
</dbReference>
<dbReference type="PANTHER" id="PTHR12894:SF49">
    <property type="entry name" value="VAM6_VPS39-LIKE PROTEIN"/>
    <property type="match status" value="1"/>
</dbReference>
<dbReference type="GO" id="GO:0000329">
    <property type="term" value="C:fungal-type vacuole membrane"/>
    <property type="evidence" value="ECO:0007669"/>
    <property type="project" value="TreeGrafter"/>
</dbReference>
<dbReference type="OrthoDB" id="5325112at2759"/>
<dbReference type="Pfam" id="PF10367">
    <property type="entry name" value="zf-Vps39_C"/>
    <property type="match status" value="1"/>
</dbReference>
<proteinExistence type="inferred from homology"/>
<dbReference type="InterPro" id="IPR000547">
    <property type="entry name" value="Clathrin_H-chain/VPS_repeat"/>
</dbReference>
<gene>
    <name evidence="7" type="primary">VAM6</name>
    <name evidence="7" type="ORF">EHS24_006217</name>
</gene>
<dbReference type="PANTHER" id="PTHR12894">
    <property type="entry name" value="CNH DOMAIN CONTAINING"/>
    <property type="match status" value="1"/>
</dbReference>
<comment type="caution">
    <text evidence="7">The sequence shown here is derived from an EMBL/GenBank/DDBJ whole genome shotgun (WGS) entry which is preliminary data.</text>
</comment>
<organism evidence="7 8">
    <name type="scientific">Apiotrichum porosum</name>
    <dbReference type="NCBI Taxonomy" id="105984"/>
    <lineage>
        <taxon>Eukaryota</taxon>
        <taxon>Fungi</taxon>
        <taxon>Dikarya</taxon>
        <taxon>Basidiomycota</taxon>
        <taxon>Agaricomycotina</taxon>
        <taxon>Tremellomycetes</taxon>
        <taxon>Trichosporonales</taxon>
        <taxon>Trichosporonaceae</taxon>
        <taxon>Apiotrichum</taxon>
    </lineage>
</organism>
<keyword evidence="2" id="KW-0472">Membrane</keyword>
<evidence type="ECO:0000256" key="5">
    <source>
        <dbReference type="SAM" id="MobiDB-lite"/>
    </source>
</evidence>
<evidence type="ECO:0000259" key="6">
    <source>
        <dbReference type="PROSITE" id="PS50219"/>
    </source>
</evidence>
<comment type="similarity">
    <text evidence="3">Belongs to the VAM6/VPS39 family.</text>
</comment>
<dbReference type="InterPro" id="IPR001180">
    <property type="entry name" value="CNH_dom"/>
</dbReference>
<dbReference type="PROSITE" id="PS50236">
    <property type="entry name" value="CHCR"/>
    <property type="match status" value="1"/>
</dbReference>
<dbReference type="GO" id="GO:0034058">
    <property type="term" value="P:endosomal vesicle fusion"/>
    <property type="evidence" value="ECO:0007669"/>
    <property type="project" value="TreeGrafter"/>
</dbReference>
<feature type="repeat" description="CHCR" evidence="4">
    <location>
        <begin position="745"/>
        <end position="903"/>
    </location>
</feature>
<dbReference type="InterPro" id="IPR019452">
    <property type="entry name" value="VPS39/TGF_beta_rcpt-assoc_1"/>
</dbReference>
<dbReference type="InterPro" id="IPR019453">
    <property type="entry name" value="VPS39/TGFA1_Znf"/>
</dbReference>
<reference evidence="7 8" key="1">
    <citation type="submission" date="2018-11" db="EMBL/GenBank/DDBJ databases">
        <title>Genome sequence of Apiotrichum porosum DSM 27194.</title>
        <authorList>
            <person name="Aliyu H."/>
            <person name="Gorte O."/>
            <person name="Ochsenreither K."/>
        </authorList>
    </citation>
    <scope>NUCLEOTIDE SEQUENCE [LARGE SCALE GENOMIC DNA]</scope>
    <source>
        <strain evidence="7 8">DSM 27194</strain>
    </source>
</reference>
<dbReference type="GO" id="GO:0006914">
    <property type="term" value="P:autophagy"/>
    <property type="evidence" value="ECO:0007669"/>
    <property type="project" value="TreeGrafter"/>
</dbReference>
<evidence type="ECO:0000256" key="4">
    <source>
        <dbReference type="PROSITE-ProRule" id="PRU01006"/>
    </source>
</evidence>